<keyword evidence="3" id="KW-1185">Reference proteome</keyword>
<accession>A0A1M2VIQ0</accession>
<reference evidence="2 3" key="1">
    <citation type="submission" date="2016-10" db="EMBL/GenBank/DDBJ databases">
        <title>Genome sequence of the basidiomycete white-rot fungus Trametes pubescens.</title>
        <authorList>
            <person name="Makela M.R."/>
            <person name="Granchi Z."/>
            <person name="Peng M."/>
            <person name="De Vries R.P."/>
            <person name="Grigoriev I."/>
            <person name="Riley R."/>
            <person name="Hilden K."/>
        </authorList>
    </citation>
    <scope>NUCLEOTIDE SEQUENCE [LARGE SCALE GENOMIC DNA]</scope>
    <source>
        <strain evidence="2 3">FBCC735</strain>
    </source>
</reference>
<dbReference type="AlphaFoldDB" id="A0A1M2VIQ0"/>
<name>A0A1M2VIQ0_TRAPU</name>
<sequence>MASGSVAGNGAKGRIREMSERRRIRSLVSVGSSEDAEAISSASTADSFKPVSPSSESDEESTKSFETKEVVGVHVQEEQVHWRAAGGSVFTIFVRIAVR</sequence>
<dbReference type="EMBL" id="MNAD01001172">
    <property type="protein sequence ID" value="OJT07474.1"/>
    <property type="molecule type" value="Genomic_DNA"/>
</dbReference>
<evidence type="ECO:0000313" key="2">
    <source>
        <dbReference type="EMBL" id="OJT07474.1"/>
    </source>
</evidence>
<evidence type="ECO:0000313" key="3">
    <source>
        <dbReference type="Proteomes" id="UP000184267"/>
    </source>
</evidence>
<comment type="caution">
    <text evidence="2">The sequence shown here is derived from an EMBL/GenBank/DDBJ whole genome shotgun (WGS) entry which is preliminary data.</text>
</comment>
<proteinExistence type="predicted"/>
<protein>
    <submittedName>
        <fullName evidence="2">Uncharacterized protein</fullName>
    </submittedName>
</protein>
<organism evidence="2 3">
    <name type="scientific">Trametes pubescens</name>
    <name type="common">White-rot fungus</name>
    <dbReference type="NCBI Taxonomy" id="154538"/>
    <lineage>
        <taxon>Eukaryota</taxon>
        <taxon>Fungi</taxon>
        <taxon>Dikarya</taxon>
        <taxon>Basidiomycota</taxon>
        <taxon>Agaricomycotina</taxon>
        <taxon>Agaricomycetes</taxon>
        <taxon>Polyporales</taxon>
        <taxon>Polyporaceae</taxon>
        <taxon>Trametes</taxon>
    </lineage>
</organism>
<evidence type="ECO:0000256" key="1">
    <source>
        <dbReference type="SAM" id="MobiDB-lite"/>
    </source>
</evidence>
<feature type="region of interest" description="Disordered" evidence="1">
    <location>
        <begin position="26"/>
        <end position="67"/>
    </location>
</feature>
<gene>
    <name evidence="2" type="ORF">TRAPUB_1659</name>
</gene>
<feature type="compositionally biased region" description="Low complexity" evidence="1">
    <location>
        <begin position="38"/>
        <end position="55"/>
    </location>
</feature>
<dbReference type="Proteomes" id="UP000184267">
    <property type="component" value="Unassembled WGS sequence"/>
</dbReference>